<proteinExistence type="inferred from homology"/>
<evidence type="ECO:0000256" key="7">
    <source>
        <dbReference type="RuleBase" id="RU004279"/>
    </source>
</evidence>
<keyword evidence="4" id="KW-0862">Zinc</keyword>
<dbReference type="Gene3D" id="3.30.1490.180">
    <property type="entry name" value="RNA polymerase ii"/>
    <property type="match status" value="1"/>
</dbReference>
<evidence type="ECO:0000259" key="8">
    <source>
        <dbReference type="SMART" id="SM00663"/>
    </source>
</evidence>
<keyword evidence="2 7" id="KW-0808">Transferase</keyword>
<name>U5D188_AMBTC</name>
<dbReference type="Pfam" id="PF04983">
    <property type="entry name" value="RNA_pol_Rpb1_3"/>
    <property type="match status" value="1"/>
</dbReference>
<dbReference type="SUPFAM" id="SSF64484">
    <property type="entry name" value="beta and beta-prime subunits of DNA dependent RNA-polymerase"/>
    <property type="match status" value="1"/>
</dbReference>
<evidence type="ECO:0000313" key="10">
    <source>
        <dbReference type="Proteomes" id="UP000017836"/>
    </source>
</evidence>
<dbReference type="InterPro" id="IPR007080">
    <property type="entry name" value="RNA_pol_Rpb1_1"/>
</dbReference>
<dbReference type="Gene3D" id="2.40.40.20">
    <property type="match status" value="1"/>
</dbReference>
<dbReference type="Pfam" id="PF00623">
    <property type="entry name" value="RNA_pol_Rpb1_2"/>
    <property type="match status" value="1"/>
</dbReference>
<dbReference type="EC" id="2.7.7.6" evidence="7"/>
<dbReference type="GO" id="GO:0003899">
    <property type="term" value="F:DNA-directed RNA polymerase activity"/>
    <property type="evidence" value="ECO:0007669"/>
    <property type="project" value="UniProtKB-EC"/>
</dbReference>
<dbReference type="InterPro" id="IPR000722">
    <property type="entry name" value="RNA_pol_asu"/>
</dbReference>
<dbReference type="AlphaFoldDB" id="U5D188"/>
<dbReference type="PANTHER" id="PTHR19376">
    <property type="entry name" value="DNA-DIRECTED RNA POLYMERASE"/>
    <property type="match status" value="1"/>
</dbReference>
<sequence length="966" mass="107791">MPLRPFNDPGQPHLQYCLRHCRGFSNKLQGLTVLCLSAFALRSEDPYNVASLFILQYSIQYHAFPNGVRLVVLKLARYISDMETDELMEMMVPMGHLNAIKFEFMTREDIEKFSVLSISNTSGVTDPQLGLPTPDRKCSTCGASDNLNCDGHFGDIELPATIYNPYLVHALVQILNNICPGCKSIRQKKGKKLKMLDKGDCKYCAKKGFNEKQWYPSLKFKVVTRDFSGKKCLSIMMEVDPRLPAKFHGKALNELLPDDYWEFIPNGLNFLESSGKRILSPYQAYTLLESLDPGAFSKYAPRRQSLFLNSVPVTPNHHRVMESKNLFTDGPHIMPDNRTMALKKLISASNQLLFMGNLVTTRGNLVLDYFKESKFGGKKLWKAVANGGSSSSKWFKDTVLGKRTNYAFRMTVVGDPKIKLGEIGFPRDISENLMIPQHVNLFNLKMLTSCAYSILQQKTVFYVRRKGDLVPVKHPYDLEVGDVIYRNLRDGDLLMINRPPSVHQHSLIAFTVRVLNMKSVISINPLCCSPFFGDFDGDCLHGFVPQSIDNRVELQELMTLHHQLLNGQDGLPLVSLSHDSLTAAYLVTRNDEFLDQFQMQQLQMFCPSELPIPAICKSPLSRGPLWTGHQFFSMFLPKSLDYQYVSNGVLISEGELLTTSGESRWLQNSNEGIFFAIVKHVPLKALSYLHSAQEALCMDYPEDYYSNRIPTGFNEQSGRAFRDVYFDILRLIPEYGSKNNSLLAMTSAGSKGSIQKLVEQSMCLGLQISRNSLSFGTHELNQGHVSCTIVETSFLDGLNPFECLVHASSSRGNCFSDSADVPGTLTRKLMFFLRDLCLAYDGTVRSAYGNQVIQFSYGNSDGKVDVNCDKPQDLSPESAWCDAPVGGLPVGSLAGCAISEAAYSALDHPLGLSGTSPLLDLKHVDALHAIILDSYGSQRDVGEARTCSELDARSPIDWAVQGGTQI</sequence>
<dbReference type="Gene3D" id="1.10.132.30">
    <property type="match status" value="1"/>
</dbReference>
<dbReference type="InterPro" id="IPR007066">
    <property type="entry name" value="RNA_pol_Rpb1_3"/>
</dbReference>
<reference evidence="10" key="1">
    <citation type="journal article" date="2013" name="Science">
        <title>The Amborella genome and the evolution of flowering plants.</title>
        <authorList>
            <consortium name="Amborella Genome Project"/>
        </authorList>
    </citation>
    <scope>NUCLEOTIDE SEQUENCE [LARGE SCALE GENOMIC DNA]</scope>
</reference>
<dbReference type="InterPro" id="IPR042102">
    <property type="entry name" value="RNA_pol_Rpb1_3_sf"/>
</dbReference>
<evidence type="ECO:0000256" key="2">
    <source>
        <dbReference type="ARBA" id="ARBA00022679"/>
    </source>
</evidence>
<dbReference type="Pfam" id="PF05000">
    <property type="entry name" value="RNA_pol_Rpb1_4"/>
    <property type="match status" value="1"/>
</dbReference>
<evidence type="ECO:0000256" key="3">
    <source>
        <dbReference type="ARBA" id="ARBA00022695"/>
    </source>
</evidence>
<dbReference type="InterPro" id="IPR045867">
    <property type="entry name" value="DNA-dir_RpoC_beta_prime"/>
</dbReference>
<dbReference type="Gene3D" id="4.10.860.120">
    <property type="entry name" value="RNA polymerase II, clamp domain"/>
    <property type="match status" value="1"/>
</dbReference>
<dbReference type="Gene3D" id="1.10.274.100">
    <property type="entry name" value="RNA polymerase Rpb1, domain 3"/>
    <property type="match status" value="1"/>
</dbReference>
<comment type="catalytic activity">
    <reaction evidence="6 7">
        <text>RNA(n) + a ribonucleoside 5'-triphosphate = RNA(n+1) + diphosphate</text>
        <dbReference type="Rhea" id="RHEA:21248"/>
        <dbReference type="Rhea" id="RHEA-COMP:14527"/>
        <dbReference type="Rhea" id="RHEA-COMP:17342"/>
        <dbReference type="ChEBI" id="CHEBI:33019"/>
        <dbReference type="ChEBI" id="CHEBI:61557"/>
        <dbReference type="ChEBI" id="CHEBI:140395"/>
        <dbReference type="EC" id="2.7.7.6"/>
    </reaction>
</comment>
<dbReference type="GO" id="GO:0006351">
    <property type="term" value="P:DNA-templated transcription"/>
    <property type="evidence" value="ECO:0007669"/>
    <property type="project" value="InterPro"/>
</dbReference>
<dbReference type="STRING" id="13333.U5D188"/>
<dbReference type="InterPro" id="IPR007083">
    <property type="entry name" value="RNA_pol_Rpb1_4"/>
</dbReference>
<dbReference type="InterPro" id="IPR038120">
    <property type="entry name" value="Rpb1_funnel_sf"/>
</dbReference>
<comment type="function">
    <text evidence="7">DNA-dependent RNA polymerase catalyzes the transcription of DNA into RNA using the four ribonucleoside triphosphates as substrates.</text>
</comment>
<gene>
    <name evidence="9" type="ORF">AMTR_s00069p00150990</name>
</gene>
<evidence type="ECO:0000256" key="1">
    <source>
        <dbReference type="ARBA" id="ARBA00022478"/>
    </source>
</evidence>
<dbReference type="Proteomes" id="UP000017836">
    <property type="component" value="Unassembled WGS sequence"/>
</dbReference>
<protein>
    <recommendedName>
        <fullName evidence="7">DNA-directed RNA polymerase subunit</fullName>
        <ecNumber evidence="7">2.7.7.6</ecNumber>
    </recommendedName>
</protein>
<dbReference type="Gramene" id="ERN19396">
    <property type="protein sequence ID" value="ERN19396"/>
    <property type="gene ID" value="AMTR_s00069p00150990"/>
</dbReference>
<organism evidence="9 10">
    <name type="scientific">Amborella trichopoda</name>
    <dbReference type="NCBI Taxonomy" id="13333"/>
    <lineage>
        <taxon>Eukaryota</taxon>
        <taxon>Viridiplantae</taxon>
        <taxon>Streptophyta</taxon>
        <taxon>Embryophyta</taxon>
        <taxon>Tracheophyta</taxon>
        <taxon>Spermatophyta</taxon>
        <taxon>Magnoliopsida</taxon>
        <taxon>Amborellales</taxon>
        <taxon>Amborellaceae</taxon>
        <taxon>Amborella</taxon>
    </lineage>
</organism>
<dbReference type="PANTHER" id="PTHR19376:SF36">
    <property type="entry name" value="DNA-DIRECTED RNA POLYMERASE IV SUBUNIT 1"/>
    <property type="match status" value="1"/>
</dbReference>
<evidence type="ECO:0000256" key="5">
    <source>
        <dbReference type="ARBA" id="ARBA00023163"/>
    </source>
</evidence>
<keyword evidence="1 7" id="KW-0240">DNA-directed RNA polymerase</keyword>
<feature type="domain" description="RNA polymerase N-terminal" evidence="8">
    <location>
        <begin position="304"/>
        <end position="588"/>
    </location>
</feature>
<accession>U5D188</accession>
<dbReference type="EMBL" id="KI392069">
    <property type="protein sequence ID" value="ERN19396.1"/>
    <property type="molecule type" value="Genomic_DNA"/>
</dbReference>
<dbReference type="Gene3D" id="6.20.50.80">
    <property type="match status" value="1"/>
</dbReference>
<dbReference type="SMART" id="SM00663">
    <property type="entry name" value="RPOLA_N"/>
    <property type="match status" value="1"/>
</dbReference>
<dbReference type="GO" id="GO:0003677">
    <property type="term" value="F:DNA binding"/>
    <property type="evidence" value="ECO:0007669"/>
    <property type="project" value="InterPro"/>
</dbReference>
<dbReference type="HOGENOM" id="CLU_002449_0_0_1"/>
<evidence type="ECO:0000256" key="6">
    <source>
        <dbReference type="ARBA" id="ARBA00048552"/>
    </source>
</evidence>
<dbReference type="InterPro" id="IPR044893">
    <property type="entry name" value="RNA_pol_Rpb1_clamp_domain"/>
</dbReference>
<comment type="similarity">
    <text evidence="7">Belongs to the RNA polymerase beta' chain family.</text>
</comment>
<dbReference type="InterPro" id="IPR006592">
    <property type="entry name" value="RNA_pol_N"/>
</dbReference>
<evidence type="ECO:0000313" key="9">
    <source>
        <dbReference type="EMBL" id="ERN19396.1"/>
    </source>
</evidence>
<keyword evidence="3 7" id="KW-0548">Nucleotidyltransferase</keyword>
<keyword evidence="10" id="KW-1185">Reference proteome</keyword>
<evidence type="ECO:0000256" key="4">
    <source>
        <dbReference type="ARBA" id="ARBA00022833"/>
    </source>
</evidence>
<dbReference type="OMA" id="DEMITEP"/>
<dbReference type="GO" id="GO:0000428">
    <property type="term" value="C:DNA-directed RNA polymerase complex"/>
    <property type="evidence" value="ECO:0007669"/>
    <property type="project" value="UniProtKB-KW"/>
</dbReference>
<dbReference type="eggNOG" id="KOG0260">
    <property type="taxonomic scope" value="Eukaryota"/>
</dbReference>
<keyword evidence="5 7" id="KW-0804">Transcription</keyword>
<dbReference type="Pfam" id="PF04997">
    <property type="entry name" value="RNA_pol_Rpb1_1"/>
    <property type="match status" value="1"/>
</dbReference>